<dbReference type="STRING" id="650850.SAMN04488129_103220"/>
<evidence type="ECO:0000313" key="1">
    <source>
        <dbReference type="EMBL" id="SEK66020.1"/>
    </source>
</evidence>
<name>A0A1H7IWI4_9GAMM</name>
<organism evidence="1 2">
    <name type="scientific">Halomonas daqiaonensis</name>
    <dbReference type="NCBI Taxonomy" id="650850"/>
    <lineage>
        <taxon>Bacteria</taxon>
        <taxon>Pseudomonadati</taxon>
        <taxon>Pseudomonadota</taxon>
        <taxon>Gammaproteobacteria</taxon>
        <taxon>Oceanospirillales</taxon>
        <taxon>Halomonadaceae</taxon>
        <taxon>Halomonas</taxon>
    </lineage>
</organism>
<protein>
    <submittedName>
        <fullName evidence="1">Uncharacterized protein</fullName>
    </submittedName>
</protein>
<evidence type="ECO:0000313" key="2">
    <source>
        <dbReference type="Proteomes" id="UP000198807"/>
    </source>
</evidence>
<accession>A0A1H7IWI4</accession>
<dbReference type="Proteomes" id="UP000198807">
    <property type="component" value="Unassembled WGS sequence"/>
</dbReference>
<gene>
    <name evidence="1" type="ORF">SAMN04488129_103220</name>
</gene>
<dbReference type="AlphaFoldDB" id="A0A1H7IWI4"/>
<keyword evidence="2" id="KW-1185">Reference proteome</keyword>
<dbReference type="EMBL" id="FOBC01000003">
    <property type="protein sequence ID" value="SEK66020.1"/>
    <property type="molecule type" value="Genomic_DNA"/>
</dbReference>
<reference evidence="2" key="1">
    <citation type="submission" date="2016-10" db="EMBL/GenBank/DDBJ databases">
        <authorList>
            <person name="Varghese N."/>
            <person name="Submissions S."/>
        </authorList>
    </citation>
    <scope>NUCLEOTIDE SEQUENCE [LARGE SCALE GENOMIC DNA]</scope>
    <source>
        <strain evidence="2">CGMCC 1.9150</strain>
    </source>
</reference>
<sequence length="49" mass="5358">MLSGRHSIKNMRITHADDIVGDIRDELEAYLRMEASDPDTVASPGTQSG</sequence>
<proteinExistence type="predicted"/>